<evidence type="ECO:0000256" key="2">
    <source>
        <dbReference type="SAM" id="SignalP"/>
    </source>
</evidence>
<name>A0A9X4AQ03_9BACT</name>
<reference evidence="3 4" key="1">
    <citation type="submission" date="2021-04" db="EMBL/GenBank/DDBJ databases">
        <title>Genome analysis of Polyangium sp.</title>
        <authorList>
            <person name="Li Y."/>
            <person name="Wang J."/>
        </authorList>
    </citation>
    <scope>NUCLEOTIDE SEQUENCE [LARGE SCALE GENOMIC DNA]</scope>
    <source>
        <strain evidence="3 4">SDU14</strain>
    </source>
</reference>
<feature type="signal peptide" evidence="2">
    <location>
        <begin position="1"/>
        <end position="36"/>
    </location>
</feature>
<accession>A0A9X4AQ03</accession>
<dbReference type="EMBL" id="JAGTJJ010000002">
    <property type="protein sequence ID" value="MDC3980584.1"/>
    <property type="molecule type" value="Genomic_DNA"/>
</dbReference>
<organism evidence="3 4">
    <name type="scientific">Polyangium jinanense</name>
    <dbReference type="NCBI Taxonomy" id="2829994"/>
    <lineage>
        <taxon>Bacteria</taxon>
        <taxon>Pseudomonadati</taxon>
        <taxon>Myxococcota</taxon>
        <taxon>Polyangia</taxon>
        <taxon>Polyangiales</taxon>
        <taxon>Polyangiaceae</taxon>
        <taxon>Polyangium</taxon>
    </lineage>
</organism>
<evidence type="ECO:0008006" key="5">
    <source>
        <dbReference type="Google" id="ProtNLM"/>
    </source>
</evidence>
<sequence length="268" mass="28359">MRASATENRASRTHESRAVCALLCLLAPLVLGAASADEAASSPPADPLPELPPPPDPVAAPSAPAASNAAPRERSTVEMARLDAGVMYVRGLKMLGFGTLARYQVLVGVIDLDVVRFPHERLGFEIHLNGGPIGFDENAQVEIGLSGAGLVAPLRWKGRAPGSFVLGVGGTFEYGRPVWLEPGYHGAPFGVARFRIFPTETVGLQTSYRFVPITTNELALQEHDVELGVSTGLLQVGARVRVDEVRGGDPLRLYRSIGGGVFAGLVVF</sequence>
<gene>
    <name evidence="3" type="ORF">KEG57_08770</name>
</gene>
<evidence type="ECO:0000256" key="1">
    <source>
        <dbReference type="SAM" id="MobiDB-lite"/>
    </source>
</evidence>
<keyword evidence="4" id="KW-1185">Reference proteome</keyword>
<feature type="compositionally biased region" description="Pro residues" evidence="1">
    <location>
        <begin position="44"/>
        <end position="58"/>
    </location>
</feature>
<feature type="compositionally biased region" description="Low complexity" evidence="1">
    <location>
        <begin position="59"/>
        <end position="70"/>
    </location>
</feature>
<evidence type="ECO:0000313" key="4">
    <source>
        <dbReference type="Proteomes" id="UP001151081"/>
    </source>
</evidence>
<feature type="chain" id="PRO_5040822061" description="Outer membrane protein beta-barrel domain-containing protein" evidence="2">
    <location>
        <begin position="37"/>
        <end position="268"/>
    </location>
</feature>
<feature type="region of interest" description="Disordered" evidence="1">
    <location>
        <begin position="38"/>
        <end position="74"/>
    </location>
</feature>
<comment type="caution">
    <text evidence="3">The sequence shown here is derived from an EMBL/GenBank/DDBJ whole genome shotgun (WGS) entry which is preliminary data.</text>
</comment>
<protein>
    <recommendedName>
        <fullName evidence="5">Outer membrane protein beta-barrel domain-containing protein</fullName>
    </recommendedName>
</protein>
<dbReference type="AlphaFoldDB" id="A0A9X4AQ03"/>
<evidence type="ECO:0000313" key="3">
    <source>
        <dbReference type="EMBL" id="MDC3980584.1"/>
    </source>
</evidence>
<dbReference type="Proteomes" id="UP001151081">
    <property type="component" value="Unassembled WGS sequence"/>
</dbReference>
<proteinExistence type="predicted"/>
<dbReference type="RefSeq" id="WP_272417621.1">
    <property type="nucleotide sequence ID" value="NZ_JAGTJJ010000002.1"/>
</dbReference>
<keyword evidence="2" id="KW-0732">Signal</keyword>